<name>F0YJ96_AURAN</name>
<evidence type="ECO:0008006" key="5">
    <source>
        <dbReference type="Google" id="ProtNLM"/>
    </source>
</evidence>
<dbReference type="PANTHER" id="PTHR10605:SF56">
    <property type="entry name" value="BIFUNCTIONAL HEPARAN SULFATE N-DEACETYLASE_N-SULFOTRANSFERASE"/>
    <property type="match status" value="1"/>
</dbReference>
<dbReference type="SUPFAM" id="SSF52540">
    <property type="entry name" value="P-loop containing nucleoside triphosphate hydrolases"/>
    <property type="match status" value="1"/>
</dbReference>
<dbReference type="InterPro" id="IPR027417">
    <property type="entry name" value="P-loop_NTPase"/>
</dbReference>
<proteinExistence type="predicted"/>
<accession>F0YJ96</accession>
<dbReference type="InParanoid" id="F0YJ96"/>
<feature type="binding site" evidence="2">
    <location>
        <position position="154"/>
    </location>
    <ligand>
        <name>3'-phosphoadenylyl sulfate</name>
        <dbReference type="ChEBI" id="CHEBI:58339"/>
    </ligand>
</feature>
<evidence type="ECO:0000313" key="3">
    <source>
        <dbReference type="EMBL" id="EGB04748.1"/>
    </source>
</evidence>
<dbReference type="AlphaFoldDB" id="F0YJ96"/>
<dbReference type="EMBL" id="GL833147">
    <property type="protein sequence ID" value="EGB04748.1"/>
    <property type="molecule type" value="Genomic_DNA"/>
</dbReference>
<keyword evidence="1" id="KW-0808">Transferase</keyword>
<dbReference type="RefSeq" id="XP_009040485.1">
    <property type="nucleotide sequence ID" value="XM_009042237.1"/>
</dbReference>
<dbReference type="Proteomes" id="UP000002729">
    <property type="component" value="Unassembled WGS sequence"/>
</dbReference>
<dbReference type="Gene3D" id="3.40.50.300">
    <property type="entry name" value="P-loop containing nucleotide triphosphate hydrolases"/>
    <property type="match status" value="1"/>
</dbReference>
<gene>
    <name evidence="3" type="ORF">AURANDRAFT_66915</name>
</gene>
<keyword evidence="4" id="KW-1185">Reference proteome</keyword>
<evidence type="ECO:0000313" key="4">
    <source>
        <dbReference type="Proteomes" id="UP000002729"/>
    </source>
</evidence>
<evidence type="ECO:0000256" key="2">
    <source>
        <dbReference type="PIRSR" id="PIRSR637359-2"/>
    </source>
</evidence>
<organism evidence="4">
    <name type="scientific">Aureococcus anophagefferens</name>
    <name type="common">Harmful bloom alga</name>
    <dbReference type="NCBI Taxonomy" id="44056"/>
    <lineage>
        <taxon>Eukaryota</taxon>
        <taxon>Sar</taxon>
        <taxon>Stramenopiles</taxon>
        <taxon>Ochrophyta</taxon>
        <taxon>Pelagophyceae</taxon>
        <taxon>Pelagomonadales</taxon>
        <taxon>Pelagomonadaceae</taxon>
        <taxon>Aureococcus</taxon>
    </lineage>
</organism>
<feature type="binding site" evidence="2">
    <location>
        <position position="162"/>
    </location>
    <ligand>
        <name>3'-phosphoadenylyl sulfate</name>
        <dbReference type="ChEBI" id="CHEBI:58339"/>
    </ligand>
</feature>
<reference evidence="3 4" key="1">
    <citation type="journal article" date="2011" name="Proc. Natl. Acad. Sci. U.S.A.">
        <title>Niche of harmful alga Aureococcus anophagefferens revealed through ecogenomics.</title>
        <authorList>
            <person name="Gobler C.J."/>
            <person name="Berry D.L."/>
            <person name="Dyhrman S.T."/>
            <person name="Wilhelm S.W."/>
            <person name="Salamov A."/>
            <person name="Lobanov A.V."/>
            <person name="Zhang Y."/>
            <person name="Collier J.L."/>
            <person name="Wurch L.L."/>
            <person name="Kustka A.B."/>
            <person name="Dill B.D."/>
            <person name="Shah M."/>
            <person name="VerBerkmoes N.C."/>
            <person name="Kuo A."/>
            <person name="Terry A."/>
            <person name="Pangilinan J."/>
            <person name="Lindquist E.A."/>
            <person name="Lucas S."/>
            <person name="Paulsen I.T."/>
            <person name="Hattenrath-Lehmann T.K."/>
            <person name="Talmage S.C."/>
            <person name="Walker E.A."/>
            <person name="Koch F."/>
            <person name="Burson A.M."/>
            <person name="Marcoval M.A."/>
            <person name="Tang Y.Z."/>
            <person name="Lecleir G.R."/>
            <person name="Coyne K.J."/>
            <person name="Berg G.M."/>
            <person name="Bertrand E.M."/>
            <person name="Saito M.A."/>
            <person name="Gladyshev V.N."/>
            <person name="Grigoriev I.V."/>
        </authorList>
    </citation>
    <scope>NUCLEOTIDE SEQUENCE [LARGE SCALE GENOMIC DNA]</scope>
    <source>
        <strain evidence="4">CCMP 1984</strain>
    </source>
</reference>
<evidence type="ECO:0000256" key="1">
    <source>
        <dbReference type="ARBA" id="ARBA00022679"/>
    </source>
</evidence>
<dbReference type="KEGG" id="aaf:AURANDRAFT_66915"/>
<dbReference type="InterPro" id="IPR037359">
    <property type="entry name" value="NST/OST"/>
</dbReference>
<dbReference type="OrthoDB" id="6129517at2759"/>
<protein>
    <recommendedName>
        <fullName evidence="5">Sulfotransferase domain-containing protein</fullName>
    </recommendedName>
</protein>
<dbReference type="PANTHER" id="PTHR10605">
    <property type="entry name" value="HEPARAN SULFATE SULFOTRANSFERASE"/>
    <property type="match status" value="1"/>
</dbReference>
<dbReference type="GO" id="GO:0008146">
    <property type="term" value="F:sulfotransferase activity"/>
    <property type="evidence" value="ECO:0007669"/>
    <property type="project" value="InterPro"/>
</dbReference>
<sequence>MVMRRAWAALRPQGVALIRSSQHMRVLNASFVPRAGACTALRTSPLRPTRTYCLPSLVIVGAMRAGTSALCDLLSKQPRYARNADGREVHYFSDPFASPRKLAKAWPAYAARFPRRRRDELVFEKTAQYLTSPGGLAAMFAVLGPALRVVAVLREPGARLYSEFQHHCAAGRVAAAPRGARRSTGPRNGTALPRGAVVRGDVLPDGTLVAAAVCYAARGLKDKLSVLHASRRRRAANPGWLVPRGARTPLGAPWCAPADFARFLDAAPPGGGEWGEVAAGDYAVHVRAVLARWPAAAVVDAGALRRDPAAVLAAVVGAGAAPPGAPFRPSRATRAAPMLAATRRRLDERYAAPTAALAALLGPARRGFWSGD</sequence>
<dbReference type="GeneID" id="20226001"/>